<feature type="transmembrane region" description="Helical" evidence="5">
    <location>
        <begin position="238"/>
        <end position="256"/>
    </location>
</feature>
<feature type="transmembrane region" description="Helical" evidence="5">
    <location>
        <begin position="151"/>
        <end position="172"/>
    </location>
</feature>
<keyword evidence="3 5" id="KW-1133">Transmembrane helix</keyword>
<accession>A0A2U1E372</accession>
<dbReference type="EMBL" id="QEKV01000005">
    <property type="protein sequence ID" value="PVY94398.1"/>
    <property type="molecule type" value="Genomic_DNA"/>
</dbReference>
<dbReference type="InterPro" id="IPR038770">
    <property type="entry name" value="Na+/solute_symporter_sf"/>
</dbReference>
<evidence type="ECO:0000256" key="4">
    <source>
        <dbReference type="ARBA" id="ARBA00023136"/>
    </source>
</evidence>
<organism evidence="7 8">
    <name type="scientific">Ezakiella coagulans</name>
    <dbReference type="NCBI Taxonomy" id="46507"/>
    <lineage>
        <taxon>Bacteria</taxon>
        <taxon>Bacillati</taxon>
        <taxon>Bacillota</taxon>
        <taxon>Tissierellia</taxon>
        <taxon>Ezakiella</taxon>
    </lineage>
</organism>
<dbReference type="AlphaFoldDB" id="A0A2U1E372"/>
<evidence type="ECO:0000256" key="1">
    <source>
        <dbReference type="ARBA" id="ARBA00004141"/>
    </source>
</evidence>
<feature type="transmembrane region" description="Helical" evidence="5">
    <location>
        <begin position="360"/>
        <end position="379"/>
    </location>
</feature>
<keyword evidence="2 5" id="KW-0812">Transmembrane</keyword>
<dbReference type="GO" id="GO:0015297">
    <property type="term" value="F:antiporter activity"/>
    <property type="evidence" value="ECO:0007669"/>
    <property type="project" value="InterPro"/>
</dbReference>
<feature type="transmembrane region" description="Helical" evidence="5">
    <location>
        <begin position="26"/>
        <end position="45"/>
    </location>
</feature>
<feature type="transmembrane region" description="Helical" evidence="5">
    <location>
        <begin position="329"/>
        <end position="348"/>
    </location>
</feature>
<protein>
    <submittedName>
        <fullName evidence="7">Sodium/proton antiporter (CPA1 family)</fullName>
    </submittedName>
</protein>
<feature type="transmembrane region" description="Helical" evidence="5">
    <location>
        <begin position="80"/>
        <end position="102"/>
    </location>
</feature>
<evidence type="ECO:0000256" key="3">
    <source>
        <dbReference type="ARBA" id="ARBA00022989"/>
    </source>
</evidence>
<feature type="transmembrane region" description="Helical" evidence="5">
    <location>
        <begin position="295"/>
        <end position="317"/>
    </location>
</feature>
<dbReference type="RefSeq" id="WP_116480175.1">
    <property type="nucleotide sequence ID" value="NZ_JBKYKF010000042.1"/>
</dbReference>
<evidence type="ECO:0000259" key="6">
    <source>
        <dbReference type="Pfam" id="PF00999"/>
    </source>
</evidence>
<feature type="transmembrane region" description="Helical" evidence="5">
    <location>
        <begin position="114"/>
        <end position="130"/>
    </location>
</feature>
<dbReference type="InterPro" id="IPR006153">
    <property type="entry name" value="Cation/H_exchanger_TM"/>
</dbReference>
<dbReference type="GO" id="GO:0016020">
    <property type="term" value="C:membrane"/>
    <property type="evidence" value="ECO:0007669"/>
    <property type="project" value="UniProtKB-SubCell"/>
</dbReference>
<feature type="domain" description="Cation/H+ exchanger transmembrane" evidence="6">
    <location>
        <begin position="8"/>
        <end position="378"/>
    </location>
</feature>
<reference evidence="7 8" key="1">
    <citation type="submission" date="2018-04" db="EMBL/GenBank/DDBJ databases">
        <title>Genomic Encyclopedia of Type Strains, Phase IV (KMG-IV): sequencing the most valuable type-strain genomes for metagenomic binning, comparative biology and taxonomic classification.</title>
        <authorList>
            <person name="Goeker M."/>
        </authorList>
    </citation>
    <scope>NUCLEOTIDE SEQUENCE [LARGE SCALE GENOMIC DNA]</scope>
    <source>
        <strain evidence="7 8">DSM 20705</strain>
    </source>
</reference>
<evidence type="ECO:0000313" key="7">
    <source>
        <dbReference type="EMBL" id="PVY94398.1"/>
    </source>
</evidence>
<comment type="subcellular location">
    <subcellularLocation>
        <location evidence="1">Membrane</location>
        <topology evidence="1">Multi-pass membrane protein</topology>
    </subcellularLocation>
</comment>
<keyword evidence="8" id="KW-1185">Reference proteome</keyword>
<dbReference type="InterPro" id="IPR051843">
    <property type="entry name" value="CPA1_transporter"/>
</dbReference>
<feature type="transmembrane region" description="Helical" evidence="5">
    <location>
        <begin position="215"/>
        <end position="232"/>
    </location>
</feature>
<gene>
    <name evidence="7" type="ORF">C7381_105104</name>
</gene>
<dbReference type="Proteomes" id="UP000245793">
    <property type="component" value="Unassembled WGS sequence"/>
</dbReference>
<dbReference type="GO" id="GO:1902600">
    <property type="term" value="P:proton transmembrane transport"/>
    <property type="evidence" value="ECO:0007669"/>
    <property type="project" value="InterPro"/>
</dbReference>
<dbReference type="Gene3D" id="1.20.1530.20">
    <property type="match status" value="1"/>
</dbReference>
<feature type="transmembrane region" description="Helical" evidence="5">
    <location>
        <begin position="184"/>
        <end position="208"/>
    </location>
</feature>
<evidence type="ECO:0000256" key="2">
    <source>
        <dbReference type="ARBA" id="ARBA00022692"/>
    </source>
</evidence>
<comment type="caution">
    <text evidence="7">The sequence shown here is derived from an EMBL/GenBank/DDBJ whole genome shotgun (WGS) entry which is preliminary data.</text>
</comment>
<feature type="transmembrane region" description="Helical" evidence="5">
    <location>
        <begin position="268"/>
        <end position="289"/>
    </location>
</feature>
<sequence>MLLSLSIIFIFGIIMSFLSGKLKLPALFGMILLGILIGPSVLNVLDEKTLSISGELRRIALIIILTRAGLGLNLEDLKRAGLSAILLCFVPAVFEVIGIVLIAPRIFPITTKEAFLIGSVLAAVSPAVVVPKMIELMDKGYGTKKSIPQMILAASSVDDVFVIVMFSVALSIESGGAVNYMSFLNIPLSIALGIILGIVAGFIYSFIFKKARTNMVIKLLALMSFSFLMVTFEDAKVIPISGLIAVMVSGMTVGYFEPTLAEKLSEKYSGLWIAAQILLFVLVGSIIDIKYATNYGALTLLVVLGGLIFRMFGVFISTLKSSLDKKEKLFTAIAYMPKATVQAAIGGIPLQMGLECGNLVLTIAVISILFTAPVGAFLIDLTHKKLLQKN</sequence>
<evidence type="ECO:0000256" key="5">
    <source>
        <dbReference type="SAM" id="Phobius"/>
    </source>
</evidence>
<dbReference type="PANTHER" id="PTHR31102">
    <property type="match status" value="1"/>
</dbReference>
<evidence type="ECO:0000313" key="8">
    <source>
        <dbReference type="Proteomes" id="UP000245793"/>
    </source>
</evidence>
<keyword evidence="4 5" id="KW-0472">Membrane</keyword>
<name>A0A2U1E372_9FIRM</name>
<dbReference type="PANTHER" id="PTHR31102:SF1">
    <property type="entry name" value="CATION_H+ EXCHANGER DOMAIN-CONTAINING PROTEIN"/>
    <property type="match status" value="1"/>
</dbReference>
<proteinExistence type="predicted"/>
<dbReference type="Pfam" id="PF00999">
    <property type="entry name" value="Na_H_Exchanger"/>
    <property type="match status" value="1"/>
</dbReference>